<dbReference type="NCBIfam" id="TIGR00229">
    <property type="entry name" value="sensory_box"/>
    <property type="match status" value="1"/>
</dbReference>
<dbReference type="InterPro" id="IPR000014">
    <property type="entry name" value="PAS"/>
</dbReference>
<dbReference type="PROSITE" id="PS50110">
    <property type="entry name" value="RESPONSE_REGULATORY"/>
    <property type="match status" value="1"/>
</dbReference>
<feature type="modified residue" description="4-aspartylphosphate" evidence="2">
    <location>
        <position position="1369"/>
    </location>
</feature>
<dbReference type="PRINTS" id="PR00344">
    <property type="entry name" value="BCTRLSENSOR"/>
</dbReference>
<reference evidence="8 9" key="1">
    <citation type="submission" date="2022-12" db="EMBL/GenBank/DDBJ databases">
        <title>Genomic features and morphological characterization of a novel Knufia sp. strain isolated from spacecraft assembly facility.</title>
        <authorList>
            <person name="Teixeira M."/>
            <person name="Chander A.M."/>
            <person name="Stajich J.E."/>
            <person name="Venkateswaran K."/>
        </authorList>
    </citation>
    <scope>NUCLEOTIDE SEQUENCE [LARGE SCALE GENOMIC DNA]</scope>
    <source>
        <strain evidence="8 9">FJI-L2-BK-P2</strain>
    </source>
</reference>
<evidence type="ECO:0000259" key="4">
    <source>
        <dbReference type="PROSITE" id="PS50109"/>
    </source>
</evidence>
<dbReference type="SUPFAM" id="SSF47384">
    <property type="entry name" value="Homodimeric domain of signal transducing histidine kinase"/>
    <property type="match status" value="1"/>
</dbReference>
<evidence type="ECO:0000259" key="7">
    <source>
        <dbReference type="PROSITE" id="PS50113"/>
    </source>
</evidence>
<dbReference type="Pfam" id="PF00989">
    <property type="entry name" value="PAS"/>
    <property type="match status" value="1"/>
</dbReference>
<dbReference type="InterPro" id="IPR011006">
    <property type="entry name" value="CheY-like_superfamily"/>
</dbReference>
<dbReference type="InterPro" id="IPR035965">
    <property type="entry name" value="PAS-like_dom_sf"/>
</dbReference>
<dbReference type="Pfam" id="PF00072">
    <property type="entry name" value="Response_reg"/>
    <property type="match status" value="1"/>
</dbReference>
<evidence type="ECO:0000259" key="5">
    <source>
        <dbReference type="PROSITE" id="PS50110"/>
    </source>
</evidence>
<dbReference type="PANTHER" id="PTHR43719">
    <property type="entry name" value="TWO-COMPONENT HISTIDINE KINASE"/>
    <property type="match status" value="1"/>
</dbReference>
<dbReference type="Gene3D" id="3.30.565.10">
    <property type="entry name" value="Histidine kinase-like ATPase, C-terminal domain"/>
    <property type="match status" value="1"/>
</dbReference>
<dbReference type="InterPro" id="IPR013767">
    <property type="entry name" value="PAS_fold"/>
</dbReference>
<evidence type="ECO:0000256" key="3">
    <source>
        <dbReference type="SAM" id="MobiDB-lite"/>
    </source>
</evidence>
<keyword evidence="9" id="KW-1185">Reference proteome</keyword>
<dbReference type="Pfam" id="PF02518">
    <property type="entry name" value="HATPase_c"/>
    <property type="match status" value="1"/>
</dbReference>
<dbReference type="PROSITE" id="PS50113">
    <property type="entry name" value="PAC"/>
    <property type="match status" value="1"/>
</dbReference>
<feature type="region of interest" description="Disordered" evidence="3">
    <location>
        <begin position="356"/>
        <end position="391"/>
    </location>
</feature>
<feature type="domain" description="Response regulatory" evidence="5">
    <location>
        <begin position="1305"/>
        <end position="1440"/>
    </location>
</feature>
<dbReference type="InterPro" id="IPR003661">
    <property type="entry name" value="HisK_dim/P_dom"/>
</dbReference>
<gene>
    <name evidence="8" type="ORF">OHC33_008161</name>
</gene>
<dbReference type="InterPro" id="IPR036890">
    <property type="entry name" value="HATPase_C_sf"/>
</dbReference>
<dbReference type="InterPro" id="IPR005467">
    <property type="entry name" value="His_kinase_dom"/>
</dbReference>
<dbReference type="Gene3D" id="3.30.450.20">
    <property type="entry name" value="PAS domain"/>
    <property type="match status" value="2"/>
</dbReference>
<feature type="region of interest" description="Disordered" evidence="3">
    <location>
        <begin position="1241"/>
        <end position="1293"/>
    </location>
</feature>
<evidence type="ECO:0000313" key="9">
    <source>
        <dbReference type="Proteomes" id="UP001316803"/>
    </source>
</evidence>
<sequence>MTRHDRHDSVRQILNNCIPFRSSPTPAQNRSGDIQHMHIDIPQGSSSIPLAGHKRDTPDTDTDYHAEHNAHFSKKQRTGTVTPTATVTRAGHEELFRGRRLTVSQSPAAGSPVRSSSPCLSFAEAFETMLNRAEETGGHRTIKLARGMPNSPVPSRTSPRPSSQHQSTSEPQKGYARSNSTGTQILDTIGLGEFFQQDERPIFVLDLETPPGDWLPVVFTNTALRLRPRLLDSVHGRAEDAALLLDAGVPFADFRIWLLGDHDVPGVSASFPYAGVIWKANTLRKRLRVVTGQNGVVAPPIELASSGRPNLQQFHHLGSSSSQQTITKYSPDQSGYFDIKPRKRVSLQTPSVMEGLVTSSTSDEEDQQSTIGVASNGPPASHGDSGMHDLLTASLSPTLDNKKPSFVPLRSNPENLHVGSMDYLTDKGFFDWTRLPISPSLPDHIRFARSFDWASTGLGPIEEWPADLRGMCNLIMASPHPAAMYWGPDHIAIYNEPYVMLAGNKHPELMGARYQDAWSEIWDAIADVFNVAMTNAQATMKDDDCLFMMRNGFLEETYFSWSIIPLIGDDGSVVGLYNPAFEKTRRKIAERRMLTLREIGERTAAARAVSQFWSLLIEGFLYNEYDAPLVIIYSLNDVEENDGSSSASSTTAALKQCRLEGALGVAPGHLCAPETIDLKHDTNKGFGDMFRQAINSEKPIVLSAEDGTLDESLLQDIEWRGFGDPSRVVVIAPIRPTTGESTLGFMVMGTNPRRPYDEDYDLFVQLLSRQLATSVASVVLFEEEIKKGERAAQIAAQDRIDLTNQLAVRTQEAVESENKFTRMAELAPVGMYIGDAHGIITFANDAWYTISSYPRDRPIGNNWIKYVKEEDQAPAWQTWSTMLKKKCPVSMEFRFRTIWRDKFGNATDTWVLASASPEKDEDGNITRVFGSITEISTQKFAEALQRKRMEEAVQMKQQQERYIDTTSHEMRNPLSAILQSADAITSSLTELRNHDRLDKTQVENIDTIIESSQTITLCAQHQKRIVDDVLTLSKLDSAMLLVTPVDTQPEAIARRTVKMFEGESQTVDIQLSVQIDRSYKNLKVDYVRLDPTRLSQVLINLMTNAIKFTTTQEKRVIKMHLAASREKPSQESNYNLTYIPSQAPKDKDVTAAAEWGLGEPLYIHFAVSDTGRGLDESEKKQLFQRFSQANPRTHVTYGGSGLGLFISRELVELQGGEIGVASESGKGSTFAFYVKGRRSQAPVSGSEDDVHHNVVNRKNSPGKHKSKLSEVRSSVADAEHNSASVSPRSTVNQLAKSKGDASGLRVLIVEDNLINQKVLAAQLRKLGCIVSVANHGGEAIEHIKKSSFYKHAESGSDGKLSEIDVVLMDLEMPVMDGMTCARTLRAMQESGELVRHIPVIAVTANAREEQIKNTLDAGIDDVVSKPFRIPELVPKMKDTIARFAHEVGVDAEKVAMKMDLDGNGKDASESLVVTGTHEDAEVERTKTVAG</sequence>
<feature type="compositionally biased region" description="Polar residues" evidence="3">
    <location>
        <begin position="1281"/>
        <end position="1293"/>
    </location>
</feature>
<dbReference type="SUPFAM" id="SSF55785">
    <property type="entry name" value="PYP-like sensor domain (PAS domain)"/>
    <property type="match status" value="1"/>
</dbReference>
<dbReference type="EMBL" id="JAKLMC020000024">
    <property type="protein sequence ID" value="KAK5950778.1"/>
    <property type="molecule type" value="Genomic_DNA"/>
</dbReference>
<evidence type="ECO:0000256" key="2">
    <source>
        <dbReference type="PROSITE-ProRule" id="PRU00169"/>
    </source>
</evidence>
<dbReference type="GO" id="GO:0000155">
    <property type="term" value="F:phosphorelay sensor kinase activity"/>
    <property type="evidence" value="ECO:0007669"/>
    <property type="project" value="InterPro"/>
</dbReference>
<organism evidence="8 9">
    <name type="scientific">Knufia fluminis</name>
    <dbReference type="NCBI Taxonomy" id="191047"/>
    <lineage>
        <taxon>Eukaryota</taxon>
        <taxon>Fungi</taxon>
        <taxon>Dikarya</taxon>
        <taxon>Ascomycota</taxon>
        <taxon>Pezizomycotina</taxon>
        <taxon>Eurotiomycetes</taxon>
        <taxon>Chaetothyriomycetidae</taxon>
        <taxon>Chaetothyriales</taxon>
        <taxon>Trichomeriaceae</taxon>
        <taxon>Knufia</taxon>
    </lineage>
</organism>
<dbReference type="InterPro" id="IPR004358">
    <property type="entry name" value="Sig_transdc_His_kin-like_C"/>
</dbReference>
<dbReference type="Gene3D" id="3.40.50.2300">
    <property type="match status" value="1"/>
</dbReference>
<dbReference type="InterPro" id="IPR058846">
    <property type="entry name" value="PAS-like"/>
</dbReference>
<feature type="domain" description="Histidine kinase" evidence="4">
    <location>
        <begin position="965"/>
        <end position="1238"/>
    </location>
</feature>
<keyword evidence="1 2" id="KW-0597">Phosphoprotein</keyword>
<dbReference type="Proteomes" id="UP001316803">
    <property type="component" value="Unassembled WGS sequence"/>
</dbReference>
<name>A0AAN8EB75_9EURO</name>
<dbReference type="SUPFAM" id="SSF55874">
    <property type="entry name" value="ATPase domain of HSP90 chaperone/DNA topoisomerase II/histidine kinase"/>
    <property type="match status" value="1"/>
</dbReference>
<dbReference type="InterPro" id="IPR003594">
    <property type="entry name" value="HATPase_dom"/>
</dbReference>
<dbReference type="Pfam" id="PF26131">
    <property type="entry name" value="PAS-like"/>
    <property type="match status" value="1"/>
</dbReference>
<proteinExistence type="predicted"/>
<dbReference type="CDD" id="cd00130">
    <property type="entry name" value="PAS"/>
    <property type="match status" value="1"/>
</dbReference>
<evidence type="ECO:0000259" key="6">
    <source>
        <dbReference type="PROSITE" id="PS50112"/>
    </source>
</evidence>
<dbReference type="GO" id="GO:0006355">
    <property type="term" value="P:regulation of DNA-templated transcription"/>
    <property type="evidence" value="ECO:0007669"/>
    <property type="project" value="InterPro"/>
</dbReference>
<feature type="domain" description="PAC" evidence="7">
    <location>
        <begin position="889"/>
        <end position="947"/>
    </location>
</feature>
<dbReference type="InterPro" id="IPR036097">
    <property type="entry name" value="HisK_dim/P_sf"/>
</dbReference>
<dbReference type="InterPro" id="IPR050956">
    <property type="entry name" value="2C_system_His_kinase"/>
</dbReference>
<accession>A0AAN8EB75</accession>
<feature type="region of interest" description="Disordered" evidence="3">
    <location>
        <begin position="135"/>
        <end position="179"/>
    </location>
</feature>
<dbReference type="SMART" id="SM00448">
    <property type="entry name" value="REC"/>
    <property type="match status" value="1"/>
</dbReference>
<feature type="compositionally biased region" description="Low complexity" evidence="3">
    <location>
        <begin position="149"/>
        <end position="169"/>
    </location>
</feature>
<dbReference type="SUPFAM" id="SSF52172">
    <property type="entry name" value="CheY-like"/>
    <property type="match status" value="1"/>
</dbReference>
<dbReference type="CDD" id="cd17546">
    <property type="entry name" value="REC_hyHK_CKI1_RcsC-like"/>
    <property type="match status" value="1"/>
</dbReference>
<dbReference type="InterPro" id="IPR001789">
    <property type="entry name" value="Sig_transdc_resp-reg_receiver"/>
</dbReference>
<dbReference type="SMART" id="SM00388">
    <property type="entry name" value="HisKA"/>
    <property type="match status" value="1"/>
</dbReference>
<feature type="domain" description="PAS" evidence="6">
    <location>
        <begin position="816"/>
        <end position="886"/>
    </location>
</feature>
<dbReference type="SMART" id="SM00387">
    <property type="entry name" value="HATPase_c"/>
    <property type="match status" value="1"/>
</dbReference>
<dbReference type="PROSITE" id="PS50109">
    <property type="entry name" value="HIS_KIN"/>
    <property type="match status" value="1"/>
</dbReference>
<dbReference type="Gene3D" id="1.10.287.130">
    <property type="match status" value="1"/>
</dbReference>
<dbReference type="PANTHER" id="PTHR43719:SF30">
    <property type="entry name" value="TWO-COMPONENT SYSTEM RESPONSE REGULATOR"/>
    <property type="match status" value="1"/>
</dbReference>
<dbReference type="CDD" id="cd00082">
    <property type="entry name" value="HisKA"/>
    <property type="match status" value="1"/>
</dbReference>
<dbReference type="PROSITE" id="PS50112">
    <property type="entry name" value="PAS"/>
    <property type="match status" value="1"/>
</dbReference>
<protein>
    <submittedName>
        <fullName evidence="8">Uncharacterized protein</fullName>
    </submittedName>
</protein>
<dbReference type="SMART" id="SM00091">
    <property type="entry name" value="PAS"/>
    <property type="match status" value="1"/>
</dbReference>
<dbReference type="Pfam" id="PF00512">
    <property type="entry name" value="HisKA"/>
    <property type="match status" value="1"/>
</dbReference>
<comment type="caution">
    <text evidence="8">The sequence shown here is derived from an EMBL/GenBank/DDBJ whole genome shotgun (WGS) entry which is preliminary data.</text>
</comment>
<dbReference type="InterPro" id="IPR000700">
    <property type="entry name" value="PAS-assoc_C"/>
</dbReference>
<evidence type="ECO:0000313" key="8">
    <source>
        <dbReference type="EMBL" id="KAK5950778.1"/>
    </source>
</evidence>
<evidence type="ECO:0000256" key="1">
    <source>
        <dbReference type="ARBA" id="ARBA00022553"/>
    </source>
</evidence>